<protein>
    <submittedName>
        <fullName evidence="1">Unannotated protein</fullName>
    </submittedName>
</protein>
<name>A0A6J7HHZ8_9ZZZZ</name>
<accession>A0A6J7HHZ8</accession>
<organism evidence="1">
    <name type="scientific">freshwater metagenome</name>
    <dbReference type="NCBI Taxonomy" id="449393"/>
    <lineage>
        <taxon>unclassified sequences</taxon>
        <taxon>metagenomes</taxon>
        <taxon>ecological metagenomes</taxon>
    </lineage>
</organism>
<dbReference type="AlphaFoldDB" id="A0A6J7HHZ8"/>
<gene>
    <name evidence="1" type="ORF">UFOPK3662_00596</name>
</gene>
<dbReference type="EMBL" id="CAFBMW010000003">
    <property type="protein sequence ID" value="CAB4920607.1"/>
    <property type="molecule type" value="Genomic_DNA"/>
</dbReference>
<sequence>MEQREAEDWAADVAGALVPVLVARAKRWHRLGIEAPTPDDLADAIAARAATLLRSAREAKPPIGH</sequence>
<proteinExistence type="predicted"/>
<evidence type="ECO:0000313" key="1">
    <source>
        <dbReference type="EMBL" id="CAB4920607.1"/>
    </source>
</evidence>
<reference evidence="1" key="1">
    <citation type="submission" date="2020-05" db="EMBL/GenBank/DDBJ databases">
        <authorList>
            <person name="Chiriac C."/>
            <person name="Salcher M."/>
            <person name="Ghai R."/>
            <person name="Kavagutti S V."/>
        </authorList>
    </citation>
    <scope>NUCLEOTIDE SEQUENCE</scope>
</reference>